<dbReference type="RefSeq" id="WP_110361147.1">
    <property type="nucleotide sequence ID" value="NZ_QFLI01000005.1"/>
</dbReference>
<dbReference type="Proteomes" id="UP000248079">
    <property type="component" value="Unassembled WGS sequence"/>
</dbReference>
<dbReference type="Gene3D" id="2.70.50.70">
    <property type="match status" value="1"/>
</dbReference>
<dbReference type="InterPro" id="IPR027824">
    <property type="entry name" value="DUF4469"/>
</dbReference>
<feature type="domain" description="DUF4469" evidence="1">
    <location>
        <begin position="129"/>
        <end position="217"/>
    </location>
</feature>
<feature type="domain" description="Bvu-2165-like IHF-HU-like DNA-binding" evidence="2">
    <location>
        <begin position="2"/>
        <end position="117"/>
    </location>
</feature>
<dbReference type="EMBL" id="QFLI01000005">
    <property type="protein sequence ID" value="PXY00781.1"/>
    <property type="molecule type" value="Genomic_DNA"/>
</dbReference>
<evidence type="ECO:0000259" key="2">
    <source>
        <dbReference type="Pfam" id="PF14848"/>
    </source>
</evidence>
<dbReference type="OrthoDB" id="1115238at2"/>
<proteinExistence type="predicted"/>
<dbReference type="InterPro" id="IPR049893">
    <property type="entry name" value="Bvu_2165-like_IHF-HU-DNA_bdg"/>
</dbReference>
<sequence length="231" mass="26111">MEYSLYDCMLTKDNPIDKLGKVMNQKPKNFGNLLVNLTGPGSILKETESKAVIEKYWETIIDFVREGYSYHDDHITVNLDIAGVFEDENDRFDPSRHSINVSIVPCSELKAATKNIKPTYVKPNKEVPEIMKVYDWGTEKMDEFLTPGAALEIEGNALKIYEEIDGQGVFFINKADGVETKAGMPKLNEPKKLSLKVPALNPGQYRIEIRNTTRNGKILRIGISTAYYTVQ</sequence>
<evidence type="ECO:0000313" key="3">
    <source>
        <dbReference type="EMBL" id="PXY00781.1"/>
    </source>
</evidence>
<dbReference type="Pfam" id="PF14848">
    <property type="entry name" value="HU-DNA_bdg"/>
    <property type="match status" value="1"/>
</dbReference>
<reference evidence="3 4" key="1">
    <citation type="submission" date="2018-05" db="EMBL/GenBank/DDBJ databases">
        <title>Marinifilum breve JC075T sp. nov., a marine bacterium isolated from Yongle Blue Hole in the South China Sea.</title>
        <authorList>
            <person name="Fu T."/>
        </authorList>
    </citation>
    <scope>NUCLEOTIDE SEQUENCE [LARGE SCALE GENOMIC DNA]</scope>
    <source>
        <strain evidence="3 4">JC075</strain>
    </source>
</reference>
<organism evidence="3 4">
    <name type="scientific">Marinifilum breve</name>
    <dbReference type="NCBI Taxonomy" id="2184082"/>
    <lineage>
        <taxon>Bacteria</taxon>
        <taxon>Pseudomonadati</taxon>
        <taxon>Bacteroidota</taxon>
        <taxon>Bacteroidia</taxon>
        <taxon>Marinilabiliales</taxon>
        <taxon>Marinifilaceae</taxon>
    </lineage>
</organism>
<name>A0A2V3ZX02_9BACT</name>
<comment type="caution">
    <text evidence="3">The sequence shown here is derived from an EMBL/GenBank/DDBJ whole genome shotgun (WGS) entry which is preliminary data.</text>
</comment>
<gene>
    <name evidence="3" type="ORF">DF185_12815</name>
</gene>
<accession>A0A2V3ZX02</accession>
<evidence type="ECO:0000313" key="4">
    <source>
        <dbReference type="Proteomes" id="UP000248079"/>
    </source>
</evidence>
<evidence type="ECO:0000259" key="1">
    <source>
        <dbReference type="Pfam" id="PF14734"/>
    </source>
</evidence>
<protein>
    <submittedName>
        <fullName evidence="3">Uncharacterized protein</fullName>
    </submittedName>
</protein>
<keyword evidence="4" id="KW-1185">Reference proteome</keyword>
<dbReference type="Pfam" id="PF14734">
    <property type="entry name" value="DUF4469"/>
    <property type="match status" value="1"/>
</dbReference>
<dbReference type="AlphaFoldDB" id="A0A2V3ZX02"/>